<dbReference type="PROSITE" id="PS50850">
    <property type="entry name" value="MFS"/>
    <property type="match status" value="1"/>
</dbReference>
<evidence type="ECO:0000256" key="2">
    <source>
        <dbReference type="ARBA" id="ARBA00022448"/>
    </source>
</evidence>
<dbReference type="InterPro" id="IPR036259">
    <property type="entry name" value="MFS_trans_sf"/>
</dbReference>
<dbReference type="Proteomes" id="UP000065220">
    <property type="component" value="Chromosome"/>
</dbReference>
<feature type="transmembrane region" description="Helical" evidence="8">
    <location>
        <begin position="188"/>
        <end position="207"/>
    </location>
</feature>
<feature type="transmembrane region" description="Helical" evidence="8">
    <location>
        <begin position="92"/>
        <end position="113"/>
    </location>
</feature>
<keyword evidence="5 8" id="KW-1133">Transmembrane helix</keyword>
<keyword evidence="2" id="KW-0813">Transport</keyword>
<dbReference type="Pfam" id="PF07690">
    <property type="entry name" value="MFS_1"/>
    <property type="match status" value="2"/>
</dbReference>
<organism evidence="10 11">
    <name type="scientific">Actinomyces radicidentis</name>
    <dbReference type="NCBI Taxonomy" id="111015"/>
    <lineage>
        <taxon>Bacteria</taxon>
        <taxon>Bacillati</taxon>
        <taxon>Actinomycetota</taxon>
        <taxon>Actinomycetes</taxon>
        <taxon>Actinomycetales</taxon>
        <taxon>Actinomycetaceae</taxon>
        <taxon>Actinomyces</taxon>
    </lineage>
</organism>
<keyword evidence="6 8" id="KW-0472">Membrane</keyword>
<feature type="transmembrane region" description="Helical" evidence="8">
    <location>
        <begin position="379"/>
        <end position="402"/>
    </location>
</feature>
<dbReference type="GO" id="GO:0022857">
    <property type="term" value="F:transmembrane transporter activity"/>
    <property type="evidence" value="ECO:0007669"/>
    <property type="project" value="InterPro"/>
</dbReference>
<reference evidence="11" key="1">
    <citation type="submission" date="2016-02" db="EMBL/GenBank/DDBJ databases">
        <authorList>
            <person name="Holder M.E."/>
            <person name="Ajami N.J."/>
            <person name="Petrosino J.F."/>
        </authorList>
    </citation>
    <scope>NUCLEOTIDE SEQUENCE [LARGE SCALE GENOMIC DNA]</scope>
    <source>
        <strain evidence="11">CCUG 36733</strain>
    </source>
</reference>
<dbReference type="STRING" id="111015.AXF14_10785"/>
<feature type="compositionally biased region" description="Low complexity" evidence="7">
    <location>
        <begin position="244"/>
        <end position="276"/>
    </location>
</feature>
<comment type="subcellular location">
    <subcellularLocation>
        <location evidence="1">Cell membrane</location>
        <topology evidence="1">Multi-pass membrane protein</topology>
    </subcellularLocation>
</comment>
<evidence type="ECO:0000256" key="4">
    <source>
        <dbReference type="ARBA" id="ARBA00022692"/>
    </source>
</evidence>
<dbReference type="PANTHER" id="PTHR23517">
    <property type="entry name" value="RESISTANCE PROTEIN MDTM, PUTATIVE-RELATED-RELATED"/>
    <property type="match status" value="1"/>
</dbReference>
<feature type="transmembrane region" description="Helical" evidence="8">
    <location>
        <begin position="353"/>
        <end position="373"/>
    </location>
</feature>
<dbReference type="EMBL" id="CP014228">
    <property type="protein sequence ID" value="AMD87972.1"/>
    <property type="molecule type" value="Genomic_DNA"/>
</dbReference>
<dbReference type="Gene3D" id="1.20.1250.20">
    <property type="entry name" value="MFS general substrate transporter like domains"/>
    <property type="match status" value="2"/>
</dbReference>
<feature type="transmembrane region" description="Helical" evidence="8">
    <location>
        <begin position="414"/>
        <end position="439"/>
    </location>
</feature>
<gene>
    <name evidence="10" type="ORF">AXF14_10785</name>
</gene>
<evidence type="ECO:0000259" key="9">
    <source>
        <dbReference type="PROSITE" id="PS50850"/>
    </source>
</evidence>
<evidence type="ECO:0000256" key="5">
    <source>
        <dbReference type="ARBA" id="ARBA00022989"/>
    </source>
</evidence>
<dbReference type="InterPro" id="IPR050171">
    <property type="entry name" value="MFS_Transporters"/>
</dbReference>
<dbReference type="GO" id="GO:0005886">
    <property type="term" value="C:plasma membrane"/>
    <property type="evidence" value="ECO:0007669"/>
    <property type="project" value="UniProtKB-SubCell"/>
</dbReference>
<name>A0A0X8JG99_ACTRD</name>
<evidence type="ECO:0000256" key="1">
    <source>
        <dbReference type="ARBA" id="ARBA00004651"/>
    </source>
</evidence>
<sequence length="493" mass="49846">MRTPRRRRPDSGAPRTDDAGPVLRALGASVYAPTAIFAIGQGAIQPVLVLAAIKVGMSRPAAASVMGLLGLVGVVSAPLAGMVVARAGGRRSMVLGTVLAVGAASGIVAAVSVPSAVSVDVFVAAVVLQGIAGNLWGLARQGYVADAVPVWARARALSFLGGMMRLGVLVGPAIGSAVIVVAGLRGPFVLQTAMALAALWLVLAKALPTAQLHEARALAEAERLAIRQEPGAAPGPGTDGGGAADAAPAPDPVTAPEDATTGAPGDVAAPAPATRTTPERTRTAVDLRATAVVAVAMTCLQLLRTNRNVLVPLWGTHLGMSEALISATFAAGALLDVAMFLSSGRWMDRYGRLAGILPSLLIMGASVVVTVVWTTPVGFVVGTCLMGFGNGFGSGIVMTMGADLAPVPGRESFLGWWQGIGNVGAAAGPFIVSVLTATVGLTAGMWATAALGLVAGTWAWIAVPRAYAHAGIDMRGRSLPWPDASRARRLTSE</sequence>
<feature type="transmembrane region" description="Helical" evidence="8">
    <location>
        <begin position="323"/>
        <end position="341"/>
    </location>
</feature>
<dbReference type="RefSeq" id="WP_067943140.1">
    <property type="nucleotide sequence ID" value="NZ_CP014228.1"/>
</dbReference>
<dbReference type="InterPro" id="IPR020846">
    <property type="entry name" value="MFS_dom"/>
</dbReference>
<feature type="transmembrane region" description="Helical" evidence="8">
    <location>
        <begin position="159"/>
        <end position="182"/>
    </location>
</feature>
<feature type="transmembrane region" description="Helical" evidence="8">
    <location>
        <begin position="445"/>
        <end position="468"/>
    </location>
</feature>
<evidence type="ECO:0000256" key="3">
    <source>
        <dbReference type="ARBA" id="ARBA00022475"/>
    </source>
</evidence>
<dbReference type="OrthoDB" id="3285241at2"/>
<keyword evidence="11" id="KW-1185">Reference proteome</keyword>
<keyword evidence="3" id="KW-1003">Cell membrane</keyword>
<evidence type="ECO:0000313" key="11">
    <source>
        <dbReference type="Proteomes" id="UP000065220"/>
    </source>
</evidence>
<accession>A0A0X8JG99</accession>
<dbReference type="PANTHER" id="PTHR23517:SF3">
    <property type="entry name" value="INTEGRAL MEMBRANE TRANSPORT PROTEIN"/>
    <property type="match status" value="1"/>
</dbReference>
<evidence type="ECO:0000256" key="8">
    <source>
        <dbReference type="SAM" id="Phobius"/>
    </source>
</evidence>
<feature type="transmembrane region" description="Helical" evidence="8">
    <location>
        <begin position="21"/>
        <end position="44"/>
    </location>
</feature>
<protein>
    <submittedName>
        <fullName evidence="10">MFS transporter</fullName>
    </submittedName>
</protein>
<dbReference type="SUPFAM" id="SSF103473">
    <property type="entry name" value="MFS general substrate transporter"/>
    <property type="match status" value="1"/>
</dbReference>
<feature type="transmembrane region" description="Helical" evidence="8">
    <location>
        <begin position="119"/>
        <end position="138"/>
    </location>
</feature>
<feature type="domain" description="Major facilitator superfamily (MFS) profile" evidence="9">
    <location>
        <begin position="26"/>
        <end position="467"/>
    </location>
</feature>
<evidence type="ECO:0000256" key="7">
    <source>
        <dbReference type="SAM" id="MobiDB-lite"/>
    </source>
</evidence>
<dbReference type="InterPro" id="IPR011701">
    <property type="entry name" value="MFS"/>
</dbReference>
<feature type="transmembrane region" description="Helical" evidence="8">
    <location>
        <begin position="64"/>
        <end position="85"/>
    </location>
</feature>
<evidence type="ECO:0000313" key="10">
    <source>
        <dbReference type="EMBL" id="AMD87972.1"/>
    </source>
</evidence>
<proteinExistence type="predicted"/>
<feature type="region of interest" description="Disordered" evidence="7">
    <location>
        <begin position="229"/>
        <end position="282"/>
    </location>
</feature>
<dbReference type="KEGG" id="ard:AXF14_10785"/>
<evidence type="ECO:0000256" key="6">
    <source>
        <dbReference type="ARBA" id="ARBA00023136"/>
    </source>
</evidence>
<keyword evidence="4 8" id="KW-0812">Transmembrane</keyword>
<dbReference type="AlphaFoldDB" id="A0A0X8JG99"/>